<organism evidence="1 2">
    <name type="scientific">Myxococcus xanthus (strain DK1622)</name>
    <dbReference type="NCBI Taxonomy" id="246197"/>
    <lineage>
        <taxon>Bacteria</taxon>
        <taxon>Pseudomonadati</taxon>
        <taxon>Myxococcota</taxon>
        <taxon>Myxococcia</taxon>
        <taxon>Myxococcales</taxon>
        <taxon>Cystobacterineae</taxon>
        <taxon>Myxococcaceae</taxon>
        <taxon>Myxococcus</taxon>
    </lineage>
</organism>
<accession>Q1CVJ2</accession>
<dbReference type="AlphaFoldDB" id="Q1CVJ2"/>
<dbReference type="KEGG" id="mxa:MXAN_7478"/>
<proteinExistence type="predicted"/>
<sequence length="63" mass="7335">MKCESKGWSQWRGWVVVRTVSLANLHVVRVHAQRGARLEPMAQTARSRADVDELRRRYGRVAF</sequence>
<evidence type="ECO:0000313" key="1">
    <source>
        <dbReference type="EMBL" id="ABF88768.1"/>
    </source>
</evidence>
<gene>
    <name evidence="1" type="ordered locus">MXAN_7478</name>
</gene>
<dbReference type="Proteomes" id="UP000002402">
    <property type="component" value="Chromosome"/>
</dbReference>
<dbReference type="EMBL" id="CP000113">
    <property type="protein sequence ID" value="ABF88768.1"/>
    <property type="molecule type" value="Genomic_DNA"/>
</dbReference>
<name>Q1CVJ2_MYXXD</name>
<dbReference type="EnsemblBacteria" id="ABF88768">
    <property type="protein sequence ID" value="ABF88768"/>
    <property type="gene ID" value="MXAN_7478"/>
</dbReference>
<keyword evidence="2" id="KW-1185">Reference proteome</keyword>
<dbReference type="HOGENOM" id="CLU_2881175_0_0_7"/>
<reference evidence="1 2" key="1">
    <citation type="journal article" date="2006" name="Proc. Natl. Acad. Sci. U.S.A.">
        <title>Evolution of sensory complexity recorded in a myxobacterial genome.</title>
        <authorList>
            <person name="Goldman B.S."/>
            <person name="Nierman W.C."/>
            <person name="Kaiser D."/>
            <person name="Slater S.C."/>
            <person name="Durkin A.S."/>
            <person name="Eisen J.A."/>
            <person name="Ronning C.M."/>
            <person name="Barbazuk W.B."/>
            <person name="Blanchard M."/>
            <person name="Field C."/>
            <person name="Halling C."/>
            <person name="Hinkle G."/>
            <person name="Iartchuk O."/>
            <person name="Kim H.S."/>
            <person name="Mackenzie C."/>
            <person name="Madupu R."/>
            <person name="Miller N."/>
            <person name="Shvartsbeyn A."/>
            <person name="Sullivan S.A."/>
            <person name="Vaudin M."/>
            <person name="Wiegand R."/>
            <person name="Kaplan H.B."/>
        </authorList>
    </citation>
    <scope>NUCLEOTIDE SEQUENCE [LARGE SCALE GENOMIC DNA]</scope>
    <source>
        <strain evidence="2">DK1622</strain>
    </source>
</reference>
<protein>
    <submittedName>
        <fullName evidence="1">Uncharacterized protein</fullName>
    </submittedName>
</protein>
<evidence type="ECO:0000313" key="2">
    <source>
        <dbReference type="Proteomes" id="UP000002402"/>
    </source>
</evidence>